<feature type="signal peptide" evidence="1">
    <location>
        <begin position="1"/>
        <end position="17"/>
    </location>
</feature>
<accession>A0A327QLD8</accession>
<dbReference type="SUPFAM" id="SSF75169">
    <property type="entry name" value="DsrEFH-like"/>
    <property type="match status" value="1"/>
</dbReference>
<dbReference type="PANTHER" id="PTHR37691">
    <property type="entry name" value="BLR3518 PROTEIN"/>
    <property type="match status" value="1"/>
</dbReference>
<protein>
    <submittedName>
        <fullName evidence="2">Uncharacterized protein</fullName>
    </submittedName>
</protein>
<evidence type="ECO:0000313" key="3">
    <source>
        <dbReference type="Proteomes" id="UP000249547"/>
    </source>
</evidence>
<evidence type="ECO:0000313" key="2">
    <source>
        <dbReference type="EMBL" id="RAJ05486.1"/>
    </source>
</evidence>
<feature type="chain" id="PRO_5016407990" evidence="1">
    <location>
        <begin position="18"/>
        <end position="147"/>
    </location>
</feature>
<dbReference type="PANTHER" id="PTHR37691:SF1">
    <property type="entry name" value="BLR3518 PROTEIN"/>
    <property type="match status" value="1"/>
</dbReference>
<dbReference type="AlphaFoldDB" id="A0A327QLD8"/>
<dbReference type="Gene3D" id="3.40.1260.10">
    <property type="entry name" value="DsrEFH-like"/>
    <property type="match status" value="1"/>
</dbReference>
<organism evidence="2 3">
    <name type="scientific">Chitinophaga skermanii</name>
    <dbReference type="NCBI Taxonomy" id="331697"/>
    <lineage>
        <taxon>Bacteria</taxon>
        <taxon>Pseudomonadati</taxon>
        <taxon>Bacteroidota</taxon>
        <taxon>Chitinophagia</taxon>
        <taxon>Chitinophagales</taxon>
        <taxon>Chitinophagaceae</taxon>
        <taxon>Chitinophaga</taxon>
    </lineage>
</organism>
<name>A0A327QLD8_9BACT</name>
<sequence>MQVLLLLLCSITMKVQAQQANTKTFVPAVATLQHYNALYILNESDDKKIRALLRNIGNALNDPRLKGKLHVEVVVFGDGVEMNKKSNPYAALMLPLKEKGVVFVQCENTLAERKIDKSEVHDFLGFVPSGNGEIILRQYEGWAVIKP</sequence>
<reference evidence="2 3" key="1">
    <citation type="submission" date="2018-06" db="EMBL/GenBank/DDBJ databases">
        <title>Genomic Encyclopedia of Archaeal and Bacterial Type Strains, Phase II (KMG-II): from individual species to whole genera.</title>
        <authorList>
            <person name="Goeker M."/>
        </authorList>
    </citation>
    <scope>NUCLEOTIDE SEQUENCE [LARGE SCALE GENOMIC DNA]</scope>
    <source>
        <strain evidence="2 3">DSM 23857</strain>
    </source>
</reference>
<dbReference type="Proteomes" id="UP000249547">
    <property type="component" value="Unassembled WGS sequence"/>
</dbReference>
<proteinExistence type="predicted"/>
<dbReference type="EMBL" id="QLLL01000004">
    <property type="protein sequence ID" value="RAJ05486.1"/>
    <property type="molecule type" value="Genomic_DNA"/>
</dbReference>
<comment type="caution">
    <text evidence="2">The sequence shown here is derived from an EMBL/GenBank/DDBJ whole genome shotgun (WGS) entry which is preliminary data.</text>
</comment>
<dbReference type="Pfam" id="PF02635">
    <property type="entry name" value="DsrE"/>
    <property type="match status" value="1"/>
</dbReference>
<gene>
    <name evidence="2" type="ORF">LX64_02644</name>
</gene>
<dbReference type="InterPro" id="IPR003787">
    <property type="entry name" value="Sulphur_relay_DsrE/F-like"/>
</dbReference>
<dbReference type="InterPro" id="IPR027396">
    <property type="entry name" value="DsrEFH-like"/>
</dbReference>
<keyword evidence="3" id="KW-1185">Reference proteome</keyword>
<evidence type="ECO:0000256" key="1">
    <source>
        <dbReference type="SAM" id="SignalP"/>
    </source>
</evidence>
<keyword evidence="1" id="KW-0732">Signal</keyword>